<feature type="transmembrane region" description="Helical" evidence="7">
    <location>
        <begin position="727"/>
        <end position="747"/>
    </location>
</feature>
<comment type="subcellular location">
    <subcellularLocation>
        <location evidence="1">Cell membrane</location>
        <topology evidence="1">Multi-pass membrane protein</topology>
    </subcellularLocation>
</comment>
<feature type="transmembrane region" description="Helical" evidence="7">
    <location>
        <begin position="261"/>
        <end position="285"/>
    </location>
</feature>
<keyword evidence="4 7" id="KW-1133">Transmembrane helix</keyword>
<evidence type="ECO:0000259" key="8">
    <source>
        <dbReference type="PROSITE" id="PS50156"/>
    </source>
</evidence>
<evidence type="ECO:0000256" key="4">
    <source>
        <dbReference type="ARBA" id="ARBA00022989"/>
    </source>
</evidence>
<dbReference type="PROSITE" id="PS50156">
    <property type="entry name" value="SSD"/>
    <property type="match status" value="2"/>
</dbReference>
<dbReference type="RefSeq" id="WP_145259406.1">
    <property type="nucleotide sequence ID" value="NZ_CP036316.1"/>
</dbReference>
<organism evidence="9 10">
    <name type="scientific">Calycomorphotria hydatis</name>
    <dbReference type="NCBI Taxonomy" id="2528027"/>
    <lineage>
        <taxon>Bacteria</taxon>
        <taxon>Pseudomonadati</taxon>
        <taxon>Planctomycetota</taxon>
        <taxon>Planctomycetia</taxon>
        <taxon>Planctomycetales</taxon>
        <taxon>Planctomycetaceae</taxon>
        <taxon>Calycomorphotria</taxon>
    </lineage>
</organism>
<feature type="transmembrane region" description="Helical" evidence="7">
    <location>
        <begin position="211"/>
        <end position="228"/>
    </location>
</feature>
<dbReference type="SUPFAM" id="SSF82866">
    <property type="entry name" value="Multidrug efflux transporter AcrB transmembrane domain"/>
    <property type="match status" value="2"/>
</dbReference>
<evidence type="ECO:0000313" key="9">
    <source>
        <dbReference type="EMBL" id="QDT63241.1"/>
    </source>
</evidence>
<feature type="domain" description="SSD" evidence="8">
    <location>
        <begin position="230"/>
        <end position="359"/>
    </location>
</feature>
<dbReference type="Proteomes" id="UP000319976">
    <property type="component" value="Chromosome"/>
</dbReference>
<evidence type="ECO:0000256" key="2">
    <source>
        <dbReference type="ARBA" id="ARBA00022475"/>
    </source>
</evidence>
<keyword evidence="2" id="KW-1003">Cell membrane</keyword>
<feature type="transmembrane region" description="Helical" evidence="7">
    <location>
        <begin position="597"/>
        <end position="616"/>
    </location>
</feature>
<dbReference type="InterPro" id="IPR004869">
    <property type="entry name" value="MMPL_dom"/>
</dbReference>
<feature type="transmembrane region" description="Helical" evidence="7">
    <location>
        <begin position="652"/>
        <end position="673"/>
    </location>
</feature>
<evidence type="ECO:0000256" key="1">
    <source>
        <dbReference type="ARBA" id="ARBA00004651"/>
    </source>
</evidence>
<keyword evidence="5 7" id="KW-0472">Membrane</keyword>
<evidence type="ECO:0000256" key="7">
    <source>
        <dbReference type="SAM" id="Phobius"/>
    </source>
</evidence>
<dbReference type="AlphaFoldDB" id="A0A517T4F4"/>
<feature type="transmembrane region" description="Helical" evidence="7">
    <location>
        <begin position="16"/>
        <end position="34"/>
    </location>
</feature>
<dbReference type="PANTHER" id="PTHR33406:SF12">
    <property type="entry name" value="BLR2997 PROTEIN"/>
    <property type="match status" value="1"/>
</dbReference>
<evidence type="ECO:0000256" key="5">
    <source>
        <dbReference type="ARBA" id="ARBA00023136"/>
    </source>
</evidence>
<dbReference type="KEGG" id="chya:V22_04600"/>
<feature type="transmembrane region" description="Helical" evidence="7">
    <location>
        <begin position="698"/>
        <end position="720"/>
    </location>
</feature>
<feature type="transmembrane region" description="Helical" evidence="7">
    <location>
        <begin position="382"/>
        <end position="407"/>
    </location>
</feature>
<accession>A0A517T4F4</accession>
<dbReference type="OrthoDB" id="2112773at2"/>
<dbReference type="GO" id="GO:0005886">
    <property type="term" value="C:plasma membrane"/>
    <property type="evidence" value="ECO:0007669"/>
    <property type="project" value="UniProtKB-SubCell"/>
</dbReference>
<feature type="region of interest" description="Disordered" evidence="6">
    <location>
        <begin position="760"/>
        <end position="788"/>
    </location>
</feature>
<name>A0A517T4F4_9PLAN</name>
<feature type="transmembrane region" description="Helical" evidence="7">
    <location>
        <begin position="234"/>
        <end position="254"/>
    </location>
</feature>
<dbReference type="EMBL" id="CP036316">
    <property type="protein sequence ID" value="QDT63241.1"/>
    <property type="molecule type" value="Genomic_DNA"/>
</dbReference>
<feature type="transmembrane region" description="Helical" evidence="7">
    <location>
        <begin position="305"/>
        <end position="324"/>
    </location>
</feature>
<protein>
    <submittedName>
        <fullName evidence="9">MMPL family protein</fullName>
    </submittedName>
</protein>
<keyword evidence="3 7" id="KW-0812">Transmembrane</keyword>
<dbReference type="InterPro" id="IPR050545">
    <property type="entry name" value="Mycobact_MmpL"/>
</dbReference>
<evidence type="ECO:0000256" key="6">
    <source>
        <dbReference type="SAM" id="MobiDB-lite"/>
    </source>
</evidence>
<dbReference type="PANTHER" id="PTHR33406">
    <property type="entry name" value="MEMBRANE PROTEIN MJ1562-RELATED"/>
    <property type="match status" value="1"/>
</dbReference>
<evidence type="ECO:0000256" key="3">
    <source>
        <dbReference type="ARBA" id="ARBA00022692"/>
    </source>
</evidence>
<proteinExistence type="predicted"/>
<gene>
    <name evidence="9" type="ORF">V22_04600</name>
</gene>
<feature type="domain" description="SSD" evidence="8">
    <location>
        <begin position="622"/>
        <end position="749"/>
    </location>
</feature>
<dbReference type="Gene3D" id="1.20.1640.10">
    <property type="entry name" value="Multidrug efflux transporter AcrB transmembrane domain"/>
    <property type="match status" value="2"/>
</dbReference>
<evidence type="ECO:0000313" key="10">
    <source>
        <dbReference type="Proteomes" id="UP000319976"/>
    </source>
</evidence>
<dbReference type="Pfam" id="PF03176">
    <property type="entry name" value="MMPL"/>
    <property type="match status" value="2"/>
</dbReference>
<sequence length="788" mass="85858">MSDDQPKATGTNKGQALAIVLCTLVVLVFSILQLDKIELKNDVENWLPESDPQAKILSWTREHFPRGDRIYITWDGSSLKDERIGAVAEAVEKVPGVTDVAIPQELFDRIKRAGIEDEEVYDRMTGLMIGPGEGAIEDRAIVLSAGIIPEDEEPETKDIIEGIREATISAGIPEEAMHLAGRRTVETELDKFVVEGIRNTKYPIWQMHKRSPTLLSILVSIFLGIILLRQFRLALLVLISMATAAIIATAMIPITGGSMNMVLVVMPPLLMTLTLSAAIHVANYWKHSATHGDKATAPFRARKDATVPCFLASATTAIGLASLMTSPLSPVRDFGFYSAIGCFASLFCALYLLPALITLIPVGNPRGTSTDSMLFSKLGRGIAHHAVPISLICLASFGLAVAGLQYFRTETKVIRYFPKDSRIVNDYHHIEDNLTGVIPVEVVVRFTPEVQEEIPFVNRIELVRNVEQSIRQHPDITGTLAMPDFLRKPEDWSLAYNARMRRLESAIHDGGDEDYEALITIADDSLVNQGKTLASAGDELWHITAQVYVMTDLNYVDLTEDLNKKVETVLADTGGSYFVTGTVPLFLRTQQAVLESLIKSFGLAFGIIGVLMMILLRSVGGGFLTMLPNLLPVGLVFGLVSWFGLVTDIGTMITASVALGIAVDGTLHLITWFRRSLDETHDDRAEAIAAAMGHCGPAMWQTSAVVSIGLLMLGFAKLLLISRFGWLMAALVFAALIADLIYLPSLICGPLGRWIVPSVKNGKEGEGEPGEDSNESPSESVEAHSSVA</sequence>
<feature type="transmembrane region" description="Helical" evidence="7">
    <location>
        <begin position="622"/>
        <end position="645"/>
    </location>
</feature>
<reference evidence="9 10" key="1">
    <citation type="submission" date="2019-02" db="EMBL/GenBank/DDBJ databases">
        <title>Deep-cultivation of Planctomycetes and their phenomic and genomic characterization uncovers novel biology.</title>
        <authorList>
            <person name="Wiegand S."/>
            <person name="Jogler M."/>
            <person name="Boedeker C."/>
            <person name="Pinto D."/>
            <person name="Vollmers J."/>
            <person name="Rivas-Marin E."/>
            <person name="Kohn T."/>
            <person name="Peeters S.H."/>
            <person name="Heuer A."/>
            <person name="Rast P."/>
            <person name="Oberbeckmann S."/>
            <person name="Bunk B."/>
            <person name="Jeske O."/>
            <person name="Meyerdierks A."/>
            <person name="Storesund J.E."/>
            <person name="Kallscheuer N."/>
            <person name="Luecker S."/>
            <person name="Lage O.M."/>
            <person name="Pohl T."/>
            <person name="Merkel B.J."/>
            <person name="Hornburger P."/>
            <person name="Mueller R.-W."/>
            <person name="Bruemmer F."/>
            <person name="Labrenz M."/>
            <person name="Spormann A.M."/>
            <person name="Op den Camp H."/>
            <person name="Overmann J."/>
            <person name="Amann R."/>
            <person name="Jetten M.S.M."/>
            <person name="Mascher T."/>
            <person name="Medema M.H."/>
            <person name="Devos D.P."/>
            <person name="Kaster A.-K."/>
            <person name="Ovreas L."/>
            <person name="Rohde M."/>
            <person name="Galperin M.Y."/>
            <person name="Jogler C."/>
        </authorList>
    </citation>
    <scope>NUCLEOTIDE SEQUENCE [LARGE SCALE GENOMIC DNA]</scope>
    <source>
        <strain evidence="9 10">V22</strain>
    </source>
</reference>
<feature type="transmembrane region" description="Helical" evidence="7">
    <location>
        <begin position="336"/>
        <end position="362"/>
    </location>
</feature>
<dbReference type="InterPro" id="IPR000731">
    <property type="entry name" value="SSD"/>
</dbReference>
<keyword evidence="10" id="KW-1185">Reference proteome</keyword>